<dbReference type="CDD" id="cd07821">
    <property type="entry name" value="PYR_PYL_RCAR_like"/>
    <property type="match status" value="1"/>
</dbReference>
<dbReference type="SUPFAM" id="SSF55961">
    <property type="entry name" value="Bet v1-like"/>
    <property type="match status" value="1"/>
</dbReference>
<dbReference type="PANTHER" id="PTHR39332:SF7">
    <property type="entry name" value="SRPBCC FAMILY PROTEIN"/>
    <property type="match status" value="1"/>
</dbReference>
<keyword evidence="2" id="KW-1185">Reference proteome</keyword>
<dbReference type="InterPro" id="IPR019587">
    <property type="entry name" value="Polyketide_cyclase/dehydratase"/>
</dbReference>
<protein>
    <recommendedName>
        <fullName evidence="3">SRPBCC family protein</fullName>
    </recommendedName>
</protein>
<proteinExistence type="predicted"/>
<accession>A0A2J7Z5W4</accession>
<dbReference type="Proteomes" id="UP000236520">
    <property type="component" value="Unassembled WGS sequence"/>
</dbReference>
<sequence>MASTSATLDLPIAPERVWQLIGGFGSLPDWLPYISSSVPAEGGRVRQLRNDEGGEIVERLVAFDDAARSYSYAILEAPFPVTDYLSTLSVREVPGQSGASRVVWSGTFTPTDVSDDEAVELFHGIYADGLAALRNTLAG</sequence>
<evidence type="ECO:0000313" key="2">
    <source>
        <dbReference type="Proteomes" id="UP000236520"/>
    </source>
</evidence>
<dbReference type="PANTHER" id="PTHR39332">
    <property type="entry name" value="BLL4707 PROTEIN"/>
    <property type="match status" value="1"/>
</dbReference>
<dbReference type="EMBL" id="LJIW01000001">
    <property type="protein sequence ID" value="PNG95664.1"/>
    <property type="molecule type" value="Genomic_DNA"/>
</dbReference>
<dbReference type="Gene3D" id="3.30.530.20">
    <property type="match status" value="1"/>
</dbReference>
<organism evidence="1 2">
    <name type="scientific">Streptomyces malaysiensis</name>
    <dbReference type="NCBI Taxonomy" id="92644"/>
    <lineage>
        <taxon>Bacteria</taxon>
        <taxon>Bacillati</taxon>
        <taxon>Actinomycetota</taxon>
        <taxon>Actinomycetes</taxon>
        <taxon>Kitasatosporales</taxon>
        <taxon>Streptomycetaceae</taxon>
        <taxon>Streptomyces</taxon>
        <taxon>Streptomyces violaceusniger group</taxon>
    </lineage>
</organism>
<dbReference type="Pfam" id="PF10604">
    <property type="entry name" value="Polyketide_cyc2"/>
    <property type="match status" value="1"/>
</dbReference>
<evidence type="ECO:0008006" key="3">
    <source>
        <dbReference type="Google" id="ProtNLM"/>
    </source>
</evidence>
<gene>
    <name evidence="1" type="ORF">SMF913_11689</name>
</gene>
<comment type="caution">
    <text evidence="1">The sequence shown here is derived from an EMBL/GenBank/DDBJ whole genome shotgun (WGS) entry which is preliminary data.</text>
</comment>
<dbReference type="AlphaFoldDB" id="A0A2J7Z5W4"/>
<reference evidence="1 2" key="1">
    <citation type="submission" date="2015-09" db="EMBL/GenBank/DDBJ databases">
        <title>Genome sequence, genome mining and natural product profiling of a biocontrol bacterium Streptomyces malaysiensis F913.</title>
        <authorList>
            <person name="Xu Y."/>
            <person name="Wei J."/>
            <person name="Xie J."/>
            <person name="Li T."/>
            <person name="Zhou Z."/>
        </authorList>
    </citation>
    <scope>NUCLEOTIDE SEQUENCE [LARGE SCALE GENOMIC DNA]</scope>
    <source>
        <strain evidence="1 2">F913</strain>
    </source>
</reference>
<dbReference type="InterPro" id="IPR023393">
    <property type="entry name" value="START-like_dom_sf"/>
</dbReference>
<evidence type="ECO:0000313" key="1">
    <source>
        <dbReference type="EMBL" id="PNG95664.1"/>
    </source>
</evidence>
<dbReference type="RefSeq" id="WP_102933844.1">
    <property type="nucleotide sequence ID" value="NZ_LJIW01000001.1"/>
</dbReference>
<name>A0A2J7Z5W4_STRMQ</name>